<dbReference type="InterPro" id="IPR054629">
    <property type="entry name" value="BilR_N"/>
</dbReference>
<dbReference type="EMBL" id="QSBM01000004">
    <property type="protein sequence ID" value="RGX30805.1"/>
    <property type="molecule type" value="Genomic_DNA"/>
</dbReference>
<keyword evidence="7" id="KW-0408">Iron</keyword>
<evidence type="ECO:0000313" key="10">
    <source>
        <dbReference type="EMBL" id="RGX30805.1"/>
    </source>
</evidence>
<comment type="cofactor">
    <cofactor evidence="2">
        <name>[4Fe-4S] cluster</name>
        <dbReference type="ChEBI" id="CHEBI:49883"/>
    </cofactor>
</comment>
<dbReference type="InterPro" id="IPR051793">
    <property type="entry name" value="NADH:flavin_oxidoreductase"/>
</dbReference>
<evidence type="ECO:0000256" key="4">
    <source>
        <dbReference type="ARBA" id="ARBA00022643"/>
    </source>
</evidence>
<sequence length="369" mass="40355">MAYETIASLVNLGGLVLKNRIIFAPTSFGLPEERLLEKLRRIAAGGCAMIIVGDVPAGRSPFGSLYSARGFAWYRRLCEAVHREGCLICAQLHQSDSDLAGMVRYLPGILTKRYSMDQLRELLNQRVGPYISSLPAEKVAGITASFGSAAVLAGKAGFDMVQVHGDRMCGSFASPLFNRRQDRYGASVANRARFAVEAVTSIRRSLPDMPIDFKLAVRQEEPHYGNAGVLVEELPVLIPLLEQAGATSFHVALADHSRLSDTIPPANHPYFSGQGCFLRYADKVRSLTHLPVCGVGGLTDPDFVEKQLKSGRIDCAAMSRQLLADPDWPRKVTEGNTGAVRQCVRCNRDCLGGIQRHEGVHCVFDREQV</sequence>
<dbReference type="PANTHER" id="PTHR42917">
    <property type="entry name" value="2,4-DIENOYL-COA REDUCTASE"/>
    <property type="match status" value="1"/>
</dbReference>
<dbReference type="GO" id="GO:0010181">
    <property type="term" value="F:FMN binding"/>
    <property type="evidence" value="ECO:0007669"/>
    <property type="project" value="InterPro"/>
</dbReference>
<feature type="domain" description="NADH:flavin oxidoreductase/NADH oxidase N-terminal" evidence="9">
    <location>
        <begin position="13"/>
        <end position="335"/>
    </location>
</feature>
<name>A0A413FHY5_9FIRM</name>
<dbReference type="Pfam" id="PF00724">
    <property type="entry name" value="Oxidored_FMN"/>
    <property type="match status" value="1"/>
</dbReference>
<keyword evidence="8" id="KW-0411">Iron-sulfur</keyword>
<evidence type="ECO:0000256" key="7">
    <source>
        <dbReference type="ARBA" id="ARBA00023004"/>
    </source>
</evidence>
<keyword evidence="5" id="KW-0479">Metal-binding</keyword>
<dbReference type="Gene3D" id="3.20.20.70">
    <property type="entry name" value="Aldolase class I"/>
    <property type="match status" value="1"/>
</dbReference>
<reference evidence="10 11" key="1">
    <citation type="submission" date="2018-08" db="EMBL/GenBank/DDBJ databases">
        <title>A genome reference for cultivated species of the human gut microbiota.</title>
        <authorList>
            <person name="Zou Y."/>
            <person name="Xue W."/>
            <person name="Luo G."/>
        </authorList>
    </citation>
    <scope>NUCLEOTIDE SEQUENCE [LARGE SCALE GENOMIC DNA]</scope>
    <source>
        <strain evidence="10 11">AF04-15</strain>
    </source>
</reference>
<dbReference type="SUPFAM" id="SSF51395">
    <property type="entry name" value="FMN-linked oxidoreductases"/>
    <property type="match status" value="1"/>
</dbReference>
<evidence type="ECO:0000259" key="9">
    <source>
        <dbReference type="Pfam" id="PF00724"/>
    </source>
</evidence>
<evidence type="ECO:0000256" key="6">
    <source>
        <dbReference type="ARBA" id="ARBA00023002"/>
    </source>
</evidence>
<dbReference type="GO" id="GO:0046872">
    <property type="term" value="F:metal ion binding"/>
    <property type="evidence" value="ECO:0007669"/>
    <property type="project" value="UniProtKB-KW"/>
</dbReference>
<comment type="cofactor">
    <cofactor evidence="1">
        <name>FMN</name>
        <dbReference type="ChEBI" id="CHEBI:58210"/>
    </cofactor>
</comment>
<gene>
    <name evidence="10" type="ORF">DWV29_06400</name>
</gene>
<keyword evidence="4" id="KW-0288">FMN</keyword>
<proteinExistence type="predicted"/>
<dbReference type="InterPro" id="IPR001155">
    <property type="entry name" value="OxRdtase_FMN_N"/>
</dbReference>
<dbReference type="AlphaFoldDB" id="A0A413FHY5"/>
<keyword evidence="3" id="KW-0285">Flavoprotein</keyword>
<dbReference type="NCBIfam" id="NF045592">
    <property type="entry name" value="bili_reduct_N"/>
    <property type="match status" value="1"/>
</dbReference>
<organism evidence="10 11">
    <name type="scientific">Enterocloster asparagiformis</name>
    <dbReference type="NCBI Taxonomy" id="333367"/>
    <lineage>
        <taxon>Bacteria</taxon>
        <taxon>Bacillati</taxon>
        <taxon>Bacillota</taxon>
        <taxon>Clostridia</taxon>
        <taxon>Lachnospirales</taxon>
        <taxon>Lachnospiraceae</taxon>
        <taxon>Enterocloster</taxon>
    </lineage>
</organism>
<evidence type="ECO:0000313" key="11">
    <source>
        <dbReference type="Proteomes" id="UP000283880"/>
    </source>
</evidence>
<dbReference type="GO" id="GO:0016491">
    <property type="term" value="F:oxidoreductase activity"/>
    <property type="evidence" value="ECO:0007669"/>
    <property type="project" value="UniProtKB-KW"/>
</dbReference>
<dbReference type="InterPro" id="IPR013785">
    <property type="entry name" value="Aldolase_TIM"/>
</dbReference>
<dbReference type="GO" id="GO:0051536">
    <property type="term" value="F:iron-sulfur cluster binding"/>
    <property type="evidence" value="ECO:0007669"/>
    <property type="project" value="UniProtKB-KW"/>
</dbReference>
<evidence type="ECO:0000256" key="2">
    <source>
        <dbReference type="ARBA" id="ARBA00001966"/>
    </source>
</evidence>
<dbReference type="RefSeq" id="WP_007708721.1">
    <property type="nucleotide sequence ID" value="NZ_JAWRJJ010000021.1"/>
</dbReference>
<keyword evidence="6" id="KW-0560">Oxidoreductase</keyword>
<evidence type="ECO:0000256" key="3">
    <source>
        <dbReference type="ARBA" id="ARBA00022630"/>
    </source>
</evidence>
<evidence type="ECO:0000256" key="5">
    <source>
        <dbReference type="ARBA" id="ARBA00022723"/>
    </source>
</evidence>
<evidence type="ECO:0000256" key="1">
    <source>
        <dbReference type="ARBA" id="ARBA00001917"/>
    </source>
</evidence>
<evidence type="ECO:0000256" key="8">
    <source>
        <dbReference type="ARBA" id="ARBA00023014"/>
    </source>
</evidence>
<dbReference type="OrthoDB" id="9772736at2"/>
<dbReference type="Proteomes" id="UP000283880">
    <property type="component" value="Unassembled WGS sequence"/>
</dbReference>
<accession>A0A413FHY5</accession>
<dbReference type="PANTHER" id="PTHR42917:SF2">
    <property type="entry name" value="2,4-DIENOYL-COA REDUCTASE [(2E)-ENOYL-COA-PRODUCING]"/>
    <property type="match status" value="1"/>
</dbReference>
<protein>
    <submittedName>
        <fullName evidence="10">NADH:flavin oxidoreductase</fullName>
    </submittedName>
</protein>
<comment type="caution">
    <text evidence="10">The sequence shown here is derived from an EMBL/GenBank/DDBJ whole genome shotgun (WGS) entry which is preliminary data.</text>
</comment>